<dbReference type="Proteomes" id="UP000316256">
    <property type="component" value="Unassembled WGS sequence"/>
</dbReference>
<sequence>MSSTEKQRKPVAASAATPSEPPTLPRPPVVEPSRVLCPGAVLLDGRYRLLAPCGGVDGLEFWHATDLAVGREVALTIVASGTDPSESAEMFGRTIWLCRIRSAAVARILDMVGTDSLSLVVAEWIPSVSLREAVGGETSPSGAARAATALAEAVAEAHELGTVLSLDGASRVRVSLDGAAYLAFPGTRANARPEVDLHGLGRVLGALTSGSLDTAPLPEGTPPELSTAIAELLRPGTTTTAAATADTLADVTETARAAAATVVTPADADTMSPRRLAILSAAAVTTVLVLGTIGWLIGTAAVTSPDPEAPGLAAVLPVATAAAEPAPPPAVPVIPVGASVFSPQQFPDNSADAGLAIDANFATGWSTDSYRQQFPAFKNGVGLVVALPPDTVTRAVWIVSSTPGARVEIRTPPPPGGRLEDTTVLGEGVLGPRDTTIALRDAGPASGLLVWISGLTGVEGSYHADLAEIGFTS</sequence>
<dbReference type="Gene3D" id="1.10.510.10">
    <property type="entry name" value="Transferase(Phosphotransferase) domain 1"/>
    <property type="match status" value="1"/>
</dbReference>
<dbReference type="EMBL" id="VIGH01000001">
    <property type="protein sequence ID" value="TQF74820.1"/>
    <property type="molecule type" value="Genomic_DNA"/>
</dbReference>
<keyword evidence="4" id="KW-1185">Reference proteome</keyword>
<proteinExistence type="predicted"/>
<evidence type="ECO:0000313" key="4">
    <source>
        <dbReference type="Proteomes" id="UP000316256"/>
    </source>
</evidence>
<name>A0A541BR77_9NOCA</name>
<dbReference type="AlphaFoldDB" id="A0A541BR77"/>
<evidence type="ECO:0008006" key="5">
    <source>
        <dbReference type="Google" id="ProtNLM"/>
    </source>
</evidence>
<dbReference type="OrthoDB" id="9786339at2"/>
<feature type="region of interest" description="Disordered" evidence="1">
    <location>
        <begin position="1"/>
        <end position="30"/>
    </location>
</feature>
<accession>A0A541BR77</accession>
<evidence type="ECO:0000313" key="3">
    <source>
        <dbReference type="EMBL" id="TQF74820.1"/>
    </source>
</evidence>
<dbReference type="RefSeq" id="WP_142094904.1">
    <property type="nucleotide sequence ID" value="NZ_VIGH01000001.1"/>
</dbReference>
<gene>
    <name evidence="3" type="ORF">FK531_01675</name>
</gene>
<organism evidence="3 4">
    <name type="scientific">Rhodococcus spelaei</name>
    <dbReference type="NCBI Taxonomy" id="2546320"/>
    <lineage>
        <taxon>Bacteria</taxon>
        <taxon>Bacillati</taxon>
        <taxon>Actinomycetota</taxon>
        <taxon>Actinomycetes</taxon>
        <taxon>Mycobacteriales</taxon>
        <taxon>Nocardiaceae</taxon>
        <taxon>Rhodococcus</taxon>
    </lineage>
</organism>
<evidence type="ECO:0000256" key="1">
    <source>
        <dbReference type="SAM" id="MobiDB-lite"/>
    </source>
</evidence>
<feature type="transmembrane region" description="Helical" evidence="2">
    <location>
        <begin position="276"/>
        <end position="297"/>
    </location>
</feature>
<feature type="compositionally biased region" description="Pro residues" evidence="1">
    <location>
        <begin position="19"/>
        <end position="30"/>
    </location>
</feature>
<keyword evidence="2" id="KW-1133">Transmembrane helix</keyword>
<reference evidence="3 4" key="1">
    <citation type="submission" date="2019-06" db="EMBL/GenBank/DDBJ databases">
        <title>Rhodococcus spaelei sp. nov., isolated from a cave.</title>
        <authorList>
            <person name="Lee S.D."/>
        </authorList>
    </citation>
    <scope>NUCLEOTIDE SEQUENCE [LARGE SCALE GENOMIC DNA]</scope>
    <source>
        <strain evidence="3 4">C9-5</strain>
    </source>
</reference>
<protein>
    <recommendedName>
        <fullName evidence="5">Peptidoglycan lipid II flippase</fullName>
    </recommendedName>
</protein>
<keyword evidence="2" id="KW-0812">Transmembrane</keyword>
<comment type="caution">
    <text evidence="3">The sequence shown here is derived from an EMBL/GenBank/DDBJ whole genome shotgun (WGS) entry which is preliminary data.</text>
</comment>
<keyword evidence="2" id="KW-0472">Membrane</keyword>
<dbReference type="Gene3D" id="3.30.200.20">
    <property type="entry name" value="Phosphorylase Kinase, domain 1"/>
    <property type="match status" value="1"/>
</dbReference>
<evidence type="ECO:0000256" key="2">
    <source>
        <dbReference type="SAM" id="Phobius"/>
    </source>
</evidence>